<reference evidence="1 2" key="1">
    <citation type="journal article" date="2022" name="Allergy">
        <title>Genome assembly and annotation of Periplaneta americana reveal a comprehensive cockroach allergen profile.</title>
        <authorList>
            <person name="Wang L."/>
            <person name="Xiong Q."/>
            <person name="Saelim N."/>
            <person name="Wang L."/>
            <person name="Nong W."/>
            <person name="Wan A.T."/>
            <person name="Shi M."/>
            <person name="Liu X."/>
            <person name="Cao Q."/>
            <person name="Hui J.H.L."/>
            <person name="Sookrung N."/>
            <person name="Leung T.F."/>
            <person name="Tungtrongchitr A."/>
            <person name="Tsui S.K.W."/>
        </authorList>
    </citation>
    <scope>NUCLEOTIDE SEQUENCE [LARGE SCALE GENOMIC DNA]</scope>
    <source>
        <strain evidence="1">PWHHKU_190912</strain>
    </source>
</reference>
<evidence type="ECO:0000313" key="2">
    <source>
        <dbReference type="Proteomes" id="UP001148838"/>
    </source>
</evidence>
<proteinExistence type="predicted"/>
<name>A0ABQ8TQG6_PERAM</name>
<gene>
    <name evidence="1" type="ORF">ANN_00220</name>
</gene>
<comment type="caution">
    <text evidence="1">The sequence shown here is derived from an EMBL/GenBank/DDBJ whole genome shotgun (WGS) entry which is preliminary data.</text>
</comment>
<dbReference type="EMBL" id="JAJSOF020000003">
    <property type="protein sequence ID" value="KAJ4448829.1"/>
    <property type="molecule type" value="Genomic_DNA"/>
</dbReference>
<keyword evidence="2" id="KW-1185">Reference proteome</keyword>
<accession>A0ABQ8TQG6</accession>
<evidence type="ECO:0000313" key="1">
    <source>
        <dbReference type="EMBL" id="KAJ4448829.1"/>
    </source>
</evidence>
<sequence>MPCPSQTRQTRWAADPELRAFGLGLDPPLVFGFFRGFHSRGTEAGWSMAKYICYGNNSSVGWNNPTLQLILEEKNSLLHQESLEEGDSIRCCELNFGVAQWLELLKKEHLLLTSGERTKEETSEVLCIECSIVRTLRRSEEKRLEAFEMLLWRSMERVKWTDRIRNEVVLERVDEERMILKLIRKRKRNSLGHEL</sequence>
<protein>
    <submittedName>
        <fullName evidence="1">Uncharacterized protein</fullName>
    </submittedName>
</protein>
<dbReference type="Proteomes" id="UP001148838">
    <property type="component" value="Unassembled WGS sequence"/>
</dbReference>
<organism evidence="1 2">
    <name type="scientific">Periplaneta americana</name>
    <name type="common">American cockroach</name>
    <name type="synonym">Blatta americana</name>
    <dbReference type="NCBI Taxonomy" id="6978"/>
    <lineage>
        <taxon>Eukaryota</taxon>
        <taxon>Metazoa</taxon>
        <taxon>Ecdysozoa</taxon>
        <taxon>Arthropoda</taxon>
        <taxon>Hexapoda</taxon>
        <taxon>Insecta</taxon>
        <taxon>Pterygota</taxon>
        <taxon>Neoptera</taxon>
        <taxon>Polyneoptera</taxon>
        <taxon>Dictyoptera</taxon>
        <taxon>Blattodea</taxon>
        <taxon>Blattoidea</taxon>
        <taxon>Blattidae</taxon>
        <taxon>Blattinae</taxon>
        <taxon>Periplaneta</taxon>
    </lineage>
</organism>